<keyword evidence="6" id="KW-1185">Reference proteome</keyword>
<sequence length="231" mass="23121">MFQYGKGSLNDESGFPSHSERRVRALLIAPAASRAPYGAASALVLDAATLHEGTVPTARGQVSLYLRVHAPDDDLAAASALRPDGIVLARCEGGRDVARLGARLAVLEAEAGLADGATGILAMVGTARGVLGLSSLAGASPRLAGIAWDAEALAAGIGAPAARDAGGLIPPLLQARGLVRLAAAAAGVEAIDTAYPAEGDGLLAELAAARRDGFGAKLARSPDHAARIASR</sequence>
<keyword evidence="3" id="KW-0460">Magnesium</keyword>
<dbReference type="InterPro" id="IPR005000">
    <property type="entry name" value="Aldolase/citrate-lyase_domain"/>
</dbReference>
<proteinExistence type="predicted"/>
<evidence type="ECO:0000256" key="1">
    <source>
        <dbReference type="ARBA" id="ARBA00001946"/>
    </source>
</evidence>
<dbReference type="InterPro" id="IPR015813">
    <property type="entry name" value="Pyrv/PenolPyrv_kinase-like_dom"/>
</dbReference>
<evidence type="ECO:0000313" key="5">
    <source>
        <dbReference type="EMBL" id="GJD97241.1"/>
    </source>
</evidence>
<dbReference type="InterPro" id="IPR040442">
    <property type="entry name" value="Pyrv_kinase-like_dom_sf"/>
</dbReference>
<name>A0ABQ4S2J6_9HYPH</name>
<dbReference type="Pfam" id="PF03328">
    <property type="entry name" value="HpcH_HpaI"/>
    <property type="match status" value="1"/>
</dbReference>
<protein>
    <recommendedName>
        <fullName evidence="4">HpcH/HpaI aldolase/citrate lyase domain-containing protein</fullName>
    </recommendedName>
</protein>
<dbReference type="EMBL" id="BPQP01000084">
    <property type="protein sequence ID" value="GJD97241.1"/>
    <property type="molecule type" value="Genomic_DNA"/>
</dbReference>
<gene>
    <name evidence="5" type="ORF">OCOJLMKI_4469</name>
</gene>
<dbReference type="SUPFAM" id="SSF51621">
    <property type="entry name" value="Phosphoenolpyruvate/pyruvate domain"/>
    <property type="match status" value="1"/>
</dbReference>
<keyword evidence="2" id="KW-0479">Metal-binding</keyword>
<organism evidence="5 6">
    <name type="scientific">Methylobacterium iners</name>
    <dbReference type="NCBI Taxonomy" id="418707"/>
    <lineage>
        <taxon>Bacteria</taxon>
        <taxon>Pseudomonadati</taxon>
        <taxon>Pseudomonadota</taxon>
        <taxon>Alphaproteobacteria</taxon>
        <taxon>Hyphomicrobiales</taxon>
        <taxon>Methylobacteriaceae</taxon>
        <taxon>Methylobacterium</taxon>
    </lineage>
</organism>
<comment type="caution">
    <text evidence="5">The sequence shown here is derived from an EMBL/GenBank/DDBJ whole genome shotgun (WGS) entry which is preliminary data.</text>
</comment>
<evidence type="ECO:0000256" key="2">
    <source>
        <dbReference type="ARBA" id="ARBA00022723"/>
    </source>
</evidence>
<dbReference type="PANTHER" id="PTHR32308">
    <property type="entry name" value="LYASE BETA SUBUNIT, PUTATIVE (AFU_ORTHOLOGUE AFUA_4G13030)-RELATED"/>
    <property type="match status" value="1"/>
</dbReference>
<reference evidence="5" key="2">
    <citation type="submission" date="2021-08" db="EMBL/GenBank/DDBJ databases">
        <authorList>
            <person name="Tani A."/>
            <person name="Ola A."/>
            <person name="Ogura Y."/>
            <person name="Katsura K."/>
            <person name="Hayashi T."/>
        </authorList>
    </citation>
    <scope>NUCLEOTIDE SEQUENCE</scope>
    <source>
        <strain evidence="5">DSM 19015</strain>
    </source>
</reference>
<reference evidence="5" key="1">
    <citation type="journal article" date="2021" name="Front. Microbiol.">
        <title>Comprehensive Comparative Genomics and Phenotyping of Methylobacterium Species.</title>
        <authorList>
            <person name="Alessa O."/>
            <person name="Ogura Y."/>
            <person name="Fujitani Y."/>
            <person name="Takami H."/>
            <person name="Hayashi T."/>
            <person name="Sahin N."/>
            <person name="Tani A."/>
        </authorList>
    </citation>
    <scope>NUCLEOTIDE SEQUENCE</scope>
    <source>
        <strain evidence="5">DSM 19015</strain>
    </source>
</reference>
<dbReference type="Proteomes" id="UP001055125">
    <property type="component" value="Unassembled WGS sequence"/>
</dbReference>
<feature type="domain" description="HpcH/HpaI aldolase/citrate lyase" evidence="4">
    <location>
        <begin position="63"/>
        <end position="222"/>
    </location>
</feature>
<accession>A0ABQ4S2J6</accession>
<dbReference type="PANTHER" id="PTHR32308:SF0">
    <property type="entry name" value="HPCH_HPAI ALDOLASE_CITRATE LYASE DOMAIN-CONTAINING PROTEIN"/>
    <property type="match status" value="1"/>
</dbReference>
<dbReference type="Gene3D" id="3.20.20.60">
    <property type="entry name" value="Phosphoenolpyruvate-binding domains"/>
    <property type="match status" value="1"/>
</dbReference>
<evidence type="ECO:0000313" key="6">
    <source>
        <dbReference type="Proteomes" id="UP001055125"/>
    </source>
</evidence>
<evidence type="ECO:0000259" key="4">
    <source>
        <dbReference type="Pfam" id="PF03328"/>
    </source>
</evidence>
<evidence type="ECO:0000256" key="3">
    <source>
        <dbReference type="ARBA" id="ARBA00022842"/>
    </source>
</evidence>
<comment type="cofactor">
    <cofactor evidence="1">
        <name>Mg(2+)</name>
        <dbReference type="ChEBI" id="CHEBI:18420"/>
    </cofactor>
</comment>